<reference evidence="1 2" key="1">
    <citation type="journal article" date="2020" name="Cell">
        <title>Large-Scale Comparative Analyses of Tick Genomes Elucidate Their Genetic Diversity and Vector Capacities.</title>
        <authorList>
            <consortium name="Tick Genome and Microbiome Consortium (TIGMIC)"/>
            <person name="Jia N."/>
            <person name="Wang J."/>
            <person name="Shi W."/>
            <person name="Du L."/>
            <person name="Sun Y."/>
            <person name="Zhan W."/>
            <person name="Jiang J.F."/>
            <person name="Wang Q."/>
            <person name="Zhang B."/>
            <person name="Ji P."/>
            <person name="Bell-Sakyi L."/>
            <person name="Cui X.M."/>
            <person name="Yuan T.T."/>
            <person name="Jiang B.G."/>
            <person name="Yang W.F."/>
            <person name="Lam T.T."/>
            <person name="Chang Q.C."/>
            <person name="Ding S.J."/>
            <person name="Wang X.J."/>
            <person name="Zhu J.G."/>
            <person name="Ruan X.D."/>
            <person name="Zhao L."/>
            <person name="Wei J.T."/>
            <person name="Ye R.Z."/>
            <person name="Que T.C."/>
            <person name="Du C.H."/>
            <person name="Zhou Y.H."/>
            <person name="Cheng J.X."/>
            <person name="Dai P.F."/>
            <person name="Guo W.B."/>
            <person name="Han X.H."/>
            <person name="Huang E.J."/>
            <person name="Li L.F."/>
            <person name="Wei W."/>
            <person name="Gao Y.C."/>
            <person name="Liu J.Z."/>
            <person name="Shao H.Z."/>
            <person name="Wang X."/>
            <person name="Wang C.C."/>
            <person name="Yang T.C."/>
            <person name="Huo Q.B."/>
            <person name="Li W."/>
            <person name="Chen H.Y."/>
            <person name="Chen S.E."/>
            <person name="Zhou L.G."/>
            <person name="Ni X.B."/>
            <person name="Tian J.H."/>
            <person name="Sheng Y."/>
            <person name="Liu T."/>
            <person name="Pan Y.S."/>
            <person name="Xia L.Y."/>
            <person name="Li J."/>
            <person name="Zhao F."/>
            <person name="Cao W.C."/>
        </authorList>
    </citation>
    <scope>NUCLEOTIDE SEQUENCE [LARGE SCALE GENOMIC DNA]</scope>
    <source>
        <strain evidence="1">Iper-2018</strain>
    </source>
</reference>
<comment type="caution">
    <text evidence="1">The sequence shown here is derived from an EMBL/GenBank/DDBJ whole genome shotgun (WGS) entry which is preliminary data.</text>
</comment>
<organism evidence="1 2">
    <name type="scientific">Ixodes persulcatus</name>
    <name type="common">Taiga tick</name>
    <dbReference type="NCBI Taxonomy" id="34615"/>
    <lineage>
        <taxon>Eukaryota</taxon>
        <taxon>Metazoa</taxon>
        <taxon>Ecdysozoa</taxon>
        <taxon>Arthropoda</taxon>
        <taxon>Chelicerata</taxon>
        <taxon>Arachnida</taxon>
        <taxon>Acari</taxon>
        <taxon>Parasitiformes</taxon>
        <taxon>Ixodida</taxon>
        <taxon>Ixodoidea</taxon>
        <taxon>Ixodidae</taxon>
        <taxon>Ixodinae</taxon>
        <taxon>Ixodes</taxon>
    </lineage>
</organism>
<evidence type="ECO:0000313" key="2">
    <source>
        <dbReference type="Proteomes" id="UP000805193"/>
    </source>
</evidence>
<dbReference type="EMBL" id="JABSTQ010009064">
    <property type="protein sequence ID" value="KAG0433376.1"/>
    <property type="molecule type" value="Genomic_DNA"/>
</dbReference>
<protein>
    <submittedName>
        <fullName evidence="1">Uncharacterized protein</fullName>
    </submittedName>
</protein>
<keyword evidence="2" id="KW-1185">Reference proteome</keyword>
<evidence type="ECO:0000313" key="1">
    <source>
        <dbReference type="EMBL" id="KAG0433376.1"/>
    </source>
</evidence>
<accession>A0AC60QGM0</accession>
<proteinExistence type="predicted"/>
<sequence>MAASLSDPEAPGEAEAPLKPRSFRSLPRSSTPRPSRASSPTSVLVVFLDAFIPFSTLAELAVEVLLAALAVYVVLSLTGAFQVSGGRGPGRRPPPFRCDDPNLQSPFLVESIRTRDLVAFVVTAPPVILLALELRRGAGSALRDRAFWAGRLLRRYFVGLLLVAAATQLLKDVVSEKRPYFMDSCRPAVLDVFSRNATPSCGGSLATTSVTDYVCLGSPRGVSHSFDSFPSGHASASCYAGFYLIGYVVWRGDAVAPATVRVLVVALLSAASAAVSVSRIVEMMHFWWDVAVGAALGLGLAVLFVVWPFS</sequence>
<name>A0AC60QGM0_IXOPE</name>
<dbReference type="Proteomes" id="UP000805193">
    <property type="component" value="Unassembled WGS sequence"/>
</dbReference>
<gene>
    <name evidence="1" type="ORF">HPB47_019972</name>
</gene>